<dbReference type="Gene3D" id="4.10.280.10">
    <property type="entry name" value="Helix-loop-helix DNA-binding domain"/>
    <property type="match status" value="1"/>
</dbReference>
<evidence type="ECO:0000256" key="2">
    <source>
        <dbReference type="ARBA" id="ARBA00023015"/>
    </source>
</evidence>
<evidence type="ECO:0000313" key="7">
    <source>
        <dbReference type="Proteomes" id="UP001085076"/>
    </source>
</evidence>
<protein>
    <recommendedName>
        <fullName evidence="5">BHLH domain-containing protein</fullName>
    </recommendedName>
</protein>
<accession>A0A9D5DCQ6</accession>
<dbReference type="InterPro" id="IPR036638">
    <property type="entry name" value="HLH_DNA-bd_sf"/>
</dbReference>
<evidence type="ECO:0000256" key="4">
    <source>
        <dbReference type="SAM" id="Coils"/>
    </source>
</evidence>
<dbReference type="Pfam" id="PF00010">
    <property type="entry name" value="HLH"/>
    <property type="match status" value="1"/>
</dbReference>
<feature type="domain" description="BHLH" evidence="5">
    <location>
        <begin position="8"/>
        <end position="63"/>
    </location>
</feature>
<dbReference type="EMBL" id="JAGGNH010000001">
    <property type="protein sequence ID" value="KAJ0989451.1"/>
    <property type="molecule type" value="Genomic_DNA"/>
</dbReference>
<keyword evidence="2" id="KW-0805">Transcription regulation</keyword>
<reference evidence="6" key="2">
    <citation type="journal article" date="2022" name="Hortic Res">
        <title>The genome of Dioscorea zingiberensis sheds light on the biosynthesis, origin and evolution of the medicinally important diosgenin saponins.</title>
        <authorList>
            <person name="Li Y."/>
            <person name="Tan C."/>
            <person name="Li Z."/>
            <person name="Guo J."/>
            <person name="Li S."/>
            <person name="Chen X."/>
            <person name="Wang C."/>
            <person name="Dai X."/>
            <person name="Yang H."/>
            <person name="Song W."/>
            <person name="Hou L."/>
            <person name="Xu J."/>
            <person name="Tong Z."/>
            <person name="Xu A."/>
            <person name="Yuan X."/>
            <person name="Wang W."/>
            <person name="Yang Q."/>
            <person name="Chen L."/>
            <person name="Sun Z."/>
            <person name="Wang K."/>
            <person name="Pan B."/>
            <person name="Chen J."/>
            <person name="Bao Y."/>
            <person name="Liu F."/>
            <person name="Qi X."/>
            <person name="Gang D.R."/>
            <person name="Wen J."/>
            <person name="Li J."/>
        </authorList>
    </citation>
    <scope>NUCLEOTIDE SEQUENCE</scope>
    <source>
        <strain evidence="6">Dzin_1.0</strain>
    </source>
</reference>
<dbReference type="InterPro" id="IPR011598">
    <property type="entry name" value="bHLH_dom"/>
</dbReference>
<evidence type="ECO:0000313" key="6">
    <source>
        <dbReference type="EMBL" id="KAJ0989451.1"/>
    </source>
</evidence>
<sequence length="178" mass="19989">MKKNGGEEAKVERKTVEKNRRMHMKSLCCKLATLIPKEENKSSRDVYNPSDHLDQAASYIKKLNERVEKLKQKKIAAMKTQGLDKDINGAKMKDLSLPVIEVRELDSVLEVVVVSKLNKPFMFHQVVAVLEEEGALILNASFSVVGDKIFHTFHSQAVGSRSGLEASSLSERIRELVL</sequence>
<dbReference type="SUPFAM" id="SSF47459">
    <property type="entry name" value="HLH, helix-loop-helix DNA-binding domain"/>
    <property type="match status" value="1"/>
</dbReference>
<gene>
    <name evidence="6" type="ORF">J5N97_007807</name>
</gene>
<dbReference type="PANTHER" id="PTHR13935">
    <property type="entry name" value="ACHAETE-SCUTE TRANSCRIPTION FACTOR-RELATED"/>
    <property type="match status" value="1"/>
</dbReference>
<dbReference type="GO" id="GO:0000977">
    <property type="term" value="F:RNA polymerase II transcription regulatory region sequence-specific DNA binding"/>
    <property type="evidence" value="ECO:0007669"/>
    <property type="project" value="TreeGrafter"/>
</dbReference>
<evidence type="ECO:0000256" key="3">
    <source>
        <dbReference type="ARBA" id="ARBA00023163"/>
    </source>
</evidence>
<dbReference type="OrthoDB" id="1870484at2759"/>
<feature type="coiled-coil region" evidence="4">
    <location>
        <begin position="53"/>
        <end position="80"/>
    </location>
</feature>
<dbReference type="GO" id="GO:0000981">
    <property type="term" value="F:DNA-binding transcription factor activity, RNA polymerase II-specific"/>
    <property type="evidence" value="ECO:0007669"/>
    <property type="project" value="TreeGrafter"/>
</dbReference>
<proteinExistence type="inferred from homology"/>
<dbReference type="InterPro" id="IPR015660">
    <property type="entry name" value="MASH1/Ascl1a-like"/>
</dbReference>
<name>A0A9D5DCQ6_9LILI</name>
<dbReference type="GO" id="GO:0046983">
    <property type="term" value="F:protein dimerization activity"/>
    <property type="evidence" value="ECO:0007669"/>
    <property type="project" value="InterPro"/>
</dbReference>
<keyword evidence="3" id="KW-0804">Transcription</keyword>
<keyword evidence="4" id="KW-0175">Coiled coil</keyword>
<keyword evidence="7" id="KW-1185">Reference proteome</keyword>
<dbReference type="GO" id="GO:0090575">
    <property type="term" value="C:RNA polymerase II transcription regulator complex"/>
    <property type="evidence" value="ECO:0007669"/>
    <property type="project" value="TreeGrafter"/>
</dbReference>
<evidence type="ECO:0000259" key="5">
    <source>
        <dbReference type="PROSITE" id="PS50888"/>
    </source>
</evidence>
<dbReference type="PANTHER" id="PTHR13935:SF90">
    <property type="entry name" value="TRANSCRIPTION FACTOR BHLH162"/>
    <property type="match status" value="1"/>
</dbReference>
<dbReference type="AlphaFoldDB" id="A0A9D5DCQ6"/>
<dbReference type="PROSITE" id="PS50888">
    <property type="entry name" value="BHLH"/>
    <property type="match status" value="1"/>
</dbReference>
<evidence type="ECO:0000256" key="1">
    <source>
        <dbReference type="ARBA" id="ARBA00005510"/>
    </source>
</evidence>
<comment type="caution">
    <text evidence="6">The sequence shown here is derived from an EMBL/GenBank/DDBJ whole genome shotgun (WGS) entry which is preliminary data.</text>
</comment>
<dbReference type="Proteomes" id="UP001085076">
    <property type="component" value="Miscellaneous, Linkage group lg01"/>
</dbReference>
<comment type="similarity">
    <text evidence="1">Belongs to the bHLH protein family.</text>
</comment>
<organism evidence="6 7">
    <name type="scientific">Dioscorea zingiberensis</name>
    <dbReference type="NCBI Taxonomy" id="325984"/>
    <lineage>
        <taxon>Eukaryota</taxon>
        <taxon>Viridiplantae</taxon>
        <taxon>Streptophyta</taxon>
        <taxon>Embryophyta</taxon>
        <taxon>Tracheophyta</taxon>
        <taxon>Spermatophyta</taxon>
        <taxon>Magnoliopsida</taxon>
        <taxon>Liliopsida</taxon>
        <taxon>Dioscoreales</taxon>
        <taxon>Dioscoreaceae</taxon>
        <taxon>Dioscorea</taxon>
    </lineage>
</organism>
<reference evidence="6" key="1">
    <citation type="submission" date="2021-03" db="EMBL/GenBank/DDBJ databases">
        <authorList>
            <person name="Li Z."/>
            <person name="Yang C."/>
        </authorList>
    </citation>
    <scope>NUCLEOTIDE SEQUENCE</scope>
    <source>
        <strain evidence="6">Dzin_1.0</strain>
        <tissue evidence="6">Leaf</tissue>
    </source>
</reference>